<dbReference type="Gene3D" id="3.40.50.150">
    <property type="entry name" value="Vaccinia Virus protein VP39"/>
    <property type="match status" value="1"/>
</dbReference>
<proteinExistence type="predicted"/>
<dbReference type="PANTHER" id="PTHR43167">
    <property type="entry name" value="PUTATIVE (AFU_ORTHOLOGUE AFUA_6G01830)-RELATED"/>
    <property type="match status" value="1"/>
</dbReference>
<protein>
    <submittedName>
        <fullName evidence="4">O-methyltransferase</fullName>
    </submittedName>
</protein>
<dbReference type="SUPFAM" id="SSF53335">
    <property type="entry name" value="S-adenosyl-L-methionine-dependent methyltransferases"/>
    <property type="match status" value="1"/>
</dbReference>
<comment type="caution">
    <text evidence="4">The sequence shown here is derived from an EMBL/GenBank/DDBJ whole genome shotgun (WGS) entry which is preliminary data.</text>
</comment>
<keyword evidence="5" id="KW-1185">Reference proteome</keyword>
<dbReference type="RefSeq" id="WP_246908049.1">
    <property type="nucleotide sequence ID" value="NZ_JALJRB010000011.1"/>
</dbReference>
<dbReference type="AlphaFoldDB" id="A0AA41UL92"/>
<dbReference type="GO" id="GO:0032259">
    <property type="term" value="P:methylation"/>
    <property type="evidence" value="ECO:0007669"/>
    <property type="project" value="UniProtKB-KW"/>
</dbReference>
<evidence type="ECO:0000313" key="4">
    <source>
        <dbReference type="EMBL" id="MCJ8501241.1"/>
    </source>
</evidence>
<dbReference type="GO" id="GO:0008171">
    <property type="term" value="F:O-methyltransferase activity"/>
    <property type="evidence" value="ECO:0007669"/>
    <property type="project" value="InterPro"/>
</dbReference>
<dbReference type="Proteomes" id="UP001165427">
    <property type="component" value="Unassembled WGS sequence"/>
</dbReference>
<evidence type="ECO:0000313" key="5">
    <source>
        <dbReference type="Proteomes" id="UP001165427"/>
    </source>
</evidence>
<dbReference type="PROSITE" id="PS51682">
    <property type="entry name" value="SAM_OMT_I"/>
    <property type="match status" value="1"/>
</dbReference>
<keyword evidence="2" id="KW-0808">Transferase</keyword>
<reference evidence="4" key="1">
    <citation type="submission" date="2022-04" db="EMBL/GenBank/DDBJ databases">
        <title>Desulfatitalea alkaliphila sp. nov., a novel anaerobic sulfate-reducing bacterium isolated from terrestrial mud volcano, Taman Peninsula, Russia.</title>
        <authorList>
            <person name="Khomyakova M.A."/>
            <person name="Merkel A.Y."/>
            <person name="Slobodkin A.I."/>
        </authorList>
    </citation>
    <scope>NUCLEOTIDE SEQUENCE</scope>
    <source>
        <strain evidence="4">M08but</strain>
    </source>
</reference>
<organism evidence="4 5">
    <name type="scientific">Desulfatitalea alkaliphila</name>
    <dbReference type="NCBI Taxonomy" id="2929485"/>
    <lineage>
        <taxon>Bacteria</taxon>
        <taxon>Pseudomonadati</taxon>
        <taxon>Thermodesulfobacteriota</taxon>
        <taxon>Desulfobacteria</taxon>
        <taxon>Desulfobacterales</taxon>
        <taxon>Desulfosarcinaceae</taxon>
        <taxon>Desulfatitalea</taxon>
    </lineage>
</organism>
<dbReference type="PANTHER" id="PTHR43167:SF1">
    <property type="entry name" value="PUTATIVE (AFU_ORTHOLOGUE AFUA_6G01830)-RELATED"/>
    <property type="match status" value="1"/>
</dbReference>
<dbReference type="EMBL" id="JALJRB010000011">
    <property type="protein sequence ID" value="MCJ8501241.1"/>
    <property type="molecule type" value="Genomic_DNA"/>
</dbReference>
<dbReference type="Pfam" id="PF01596">
    <property type="entry name" value="Methyltransf_3"/>
    <property type="match status" value="1"/>
</dbReference>
<evidence type="ECO:0000256" key="1">
    <source>
        <dbReference type="ARBA" id="ARBA00022603"/>
    </source>
</evidence>
<sequence>MAPMVNDPHTYFGQWLPRRSALLQELEQEAQKENIPIVGPVVGHLLYLLARLSGARRILELGTATGYSTLFLAQACRHTGGRVVTVESSAAMAERARHNFQQAGLAEYVDLQVGEALSWLQPAEGASSPLDMVFMDIDKAAYAPALPLCAQRLRSGGLLVADNTGFQDAHAFNTLIHGHPDWEMVNLWMFLPGHSPEMDGLCMALRV</sequence>
<keyword evidence="3" id="KW-0949">S-adenosyl-L-methionine</keyword>
<evidence type="ECO:0000256" key="2">
    <source>
        <dbReference type="ARBA" id="ARBA00022679"/>
    </source>
</evidence>
<accession>A0AA41UL92</accession>
<dbReference type="CDD" id="cd02440">
    <property type="entry name" value="AdoMet_MTases"/>
    <property type="match status" value="1"/>
</dbReference>
<gene>
    <name evidence="4" type="ORF">MRX98_11710</name>
</gene>
<keyword evidence="1" id="KW-0489">Methyltransferase</keyword>
<name>A0AA41UL92_9BACT</name>
<dbReference type="InterPro" id="IPR002935">
    <property type="entry name" value="SAM_O-MeTrfase"/>
</dbReference>
<dbReference type="InterPro" id="IPR029063">
    <property type="entry name" value="SAM-dependent_MTases_sf"/>
</dbReference>
<evidence type="ECO:0000256" key="3">
    <source>
        <dbReference type="ARBA" id="ARBA00022691"/>
    </source>
</evidence>